<keyword evidence="8 10" id="KW-0472">Membrane</keyword>
<dbReference type="PANTHER" id="PTHR30069">
    <property type="entry name" value="TONB-DEPENDENT OUTER MEMBRANE RECEPTOR"/>
    <property type="match status" value="1"/>
</dbReference>
<sequence length="631" mass="72105">MISCKLLKYIFIIGGFFLAFLPNQVFLAENSEELPEVVVTANKITEPLKQTTSEITVITKEDLKKMNVDWVVDALRKLPDVYVKQSGGAGKQASVFLNTSAKSGHILVMIDGIKVNSPTTGDFDFSSLSVDEIERIEIINGPQSTLYGSEAVAGVINIITKKGKGKPKITLSLEGGSYGTYKPAFNLSGGTNKLNYRVTAFYYKIDGFSDYADGKEKDGYKQAFVSGRFGFRPFEKLEFEFSGRYFYHRSELDFGTENGLTLYQDDPDYIMRKHYLLISGKAKLEVTPNWKQTFTVSRVKEILNTKDPDDVFKYYSSKITPAIYIVDWQNNFDLADSLFLVTGVEYRKEKGKYESSSSYDEDVENKAVYLNVILKPLHSNIVLNAGARYDNHQTFGEKTTYRVSFLYNLKPYSLRVKGSYGTAFKAPTLNDLFWPDTGWSKGNPELKPEESWGWIIGAEKDFLKGRATLSLSSFYQKYKNLIEWIEVTPWVWQPQNVEKASIKGFKLGLNLLLTPDFKIKTGYTYLDAQNKSTGKYLIYKPDHKLSITGEYRIGKLLLFVDYTHTGRRYIDPDNQNKLKSYSLLNLSATYRLNFNLSFFLRVNNVLNNDYKEVKDYDTPDRSFYAGVRFLY</sequence>
<dbReference type="GO" id="GO:0015889">
    <property type="term" value="P:cobalamin transport"/>
    <property type="evidence" value="ECO:0007669"/>
    <property type="project" value="TreeGrafter"/>
</dbReference>
<dbReference type="InterPro" id="IPR037066">
    <property type="entry name" value="Plug_dom_sf"/>
</dbReference>
<dbReference type="InterPro" id="IPR039426">
    <property type="entry name" value="TonB-dep_rcpt-like"/>
</dbReference>
<evidence type="ECO:0000256" key="8">
    <source>
        <dbReference type="ARBA" id="ARBA00023136"/>
    </source>
</evidence>
<reference evidence="14" key="1">
    <citation type="submission" date="2022-11" db="EMBL/GenBank/DDBJ databases">
        <title>Candidatus Alkanophaga archaea from heated hydrothermal vent sediment oxidize petroleum alkanes.</title>
        <authorList>
            <person name="Zehnle H."/>
            <person name="Laso-Perez R."/>
            <person name="Lipp J."/>
            <person name="Teske A."/>
            <person name="Wegener G."/>
        </authorList>
    </citation>
    <scope>NUCLEOTIDE SEQUENCE</scope>
    <source>
        <strain evidence="14">MCA70</strain>
    </source>
</reference>
<dbReference type="GO" id="GO:0009279">
    <property type="term" value="C:cell outer membrane"/>
    <property type="evidence" value="ECO:0007669"/>
    <property type="project" value="UniProtKB-SubCell"/>
</dbReference>
<evidence type="ECO:0000256" key="4">
    <source>
        <dbReference type="ARBA" id="ARBA00022692"/>
    </source>
</evidence>
<evidence type="ECO:0000256" key="5">
    <source>
        <dbReference type="ARBA" id="ARBA00022729"/>
    </source>
</evidence>
<evidence type="ECO:0000256" key="1">
    <source>
        <dbReference type="ARBA" id="ARBA00004571"/>
    </source>
</evidence>
<evidence type="ECO:0000256" key="7">
    <source>
        <dbReference type="ARBA" id="ARBA00023077"/>
    </source>
</evidence>
<dbReference type="Pfam" id="PF00593">
    <property type="entry name" value="TonB_dep_Rec_b-barrel"/>
    <property type="match status" value="1"/>
</dbReference>
<dbReference type="Pfam" id="PF07715">
    <property type="entry name" value="Plug"/>
    <property type="match status" value="1"/>
</dbReference>
<dbReference type="Gene3D" id="2.40.170.20">
    <property type="entry name" value="TonB-dependent receptor, beta-barrel domain"/>
    <property type="match status" value="1"/>
</dbReference>
<keyword evidence="3 10" id="KW-1134">Transmembrane beta strand</keyword>
<evidence type="ECO:0000256" key="9">
    <source>
        <dbReference type="ARBA" id="ARBA00023237"/>
    </source>
</evidence>
<dbReference type="SUPFAM" id="SSF56935">
    <property type="entry name" value="Porins"/>
    <property type="match status" value="1"/>
</dbReference>
<keyword evidence="5" id="KW-0732">Signal</keyword>
<dbReference type="InterPro" id="IPR000531">
    <property type="entry name" value="Beta-barrel_TonB"/>
</dbReference>
<organism evidence="14 15">
    <name type="scientific">Candidatus Thermodesulfobacterium syntrophicum</name>
    <dbReference type="NCBI Taxonomy" id="3060442"/>
    <lineage>
        <taxon>Bacteria</taxon>
        <taxon>Pseudomonadati</taxon>
        <taxon>Thermodesulfobacteriota</taxon>
        <taxon>Thermodesulfobacteria</taxon>
        <taxon>Thermodesulfobacteriales</taxon>
        <taxon>Thermodesulfobacteriaceae</taxon>
        <taxon>Thermodesulfobacterium</taxon>
    </lineage>
</organism>
<keyword evidence="2 10" id="KW-0813">Transport</keyword>
<dbReference type="Gene3D" id="2.170.130.10">
    <property type="entry name" value="TonB-dependent receptor, plug domain"/>
    <property type="match status" value="1"/>
</dbReference>
<comment type="caution">
    <text evidence="14">The sequence shown here is derived from an EMBL/GenBank/DDBJ whole genome shotgun (WGS) entry which is preliminary data.</text>
</comment>
<evidence type="ECO:0000259" key="13">
    <source>
        <dbReference type="Pfam" id="PF07715"/>
    </source>
</evidence>
<name>A0AAE3TG50_9BACT</name>
<keyword evidence="14" id="KW-0675">Receptor</keyword>
<evidence type="ECO:0000256" key="6">
    <source>
        <dbReference type="ARBA" id="ARBA00023065"/>
    </source>
</evidence>
<dbReference type="AlphaFoldDB" id="A0AAE3TG50"/>
<accession>A0AAE3TG50</accession>
<dbReference type="Proteomes" id="UP001144110">
    <property type="component" value="Unassembled WGS sequence"/>
</dbReference>
<keyword evidence="6" id="KW-0406">Ion transport</keyword>
<keyword evidence="9 10" id="KW-0998">Cell outer membrane</keyword>
<dbReference type="PANTHER" id="PTHR30069:SF53">
    <property type="entry name" value="COLICIN I RECEPTOR-RELATED"/>
    <property type="match status" value="1"/>
</dbReference>
<dbReference type="InterPro" id="IPR036942">
    <property type="entry name" value="Beta-barrel_TonB_sf"/>
</dbReference>
<evidence type="ECO:0000256" key="2">
    <source>
        <dbReference type="ARBA" id="ARBA00022448"/>
    </source>
</evidence>
<proteinExistence type="inferred from homology"/>
<evidence type="ECO:0000256" key="10">
    <source>
        <dbReference type="PROSITE-ProRule" id="PRU01360"/>
    </source>
</evidence>
<gene>
    <name evidence="14" type="ORF">OD816_001378</name>
</gene>
<evidence type="ECO:0000256" key="11">
    <source>
        <dbReference type="RuleBase" id="RU003357"/>
    </source>
</evidence>
<comment type="subcellular location">
    <subcellularLocation>
        <location evidence="1 10">Cell outer membrane</location>
        <topology evidence="1 10">Multi-pass membrane protein</topology>
    </subcellularLocation>
</comment>
<feature type="domain" description="TonB-dependent receptor-like beta-barrel" evidence="12">
    <location>
        <begin position="178"/>
        <end position="605"/>
    </location>
</feature>
<feature type="domain" description="TonB-dependent receptor plug" evidence="13">
    <location>
        <begin position="48"/>
        <end position="155"/>
    </location>
</feature>
<dbReference type="InterPro" id="IPR012910">
    <property type="entry name" value="Plug_dom"/>
</dbReference>
<dbReference type="GO" id="GO:0006811">
    <property type="term" value="P:monoatomic ion transport"/>
    <property type="evidence" value="ECO:0007669"/>
    <property type="project" value="UniProtKB-KW"/>
</dbReference>
<evidence type="ECO:0000313" key="14">
    <source>
        <dbReference type="EMBL" id="MDF2954133.1"/>
    </source>
</evidence>
<evidence type="ECO:0000313" key="15">
    <source>
        <dbReference type="Proteomes" id="UP001144110"/>
    </source>
</evidence>
<evidence type="ECO:0000256" key="3">
    <source>
        <dbReference type="ARBA" id="ARBA00022452"/>
    </source>
</evidence>
<evidence type="ECO:0000259" key="12">
    <source>
        <dbReference type="Pfam" id="PF00593"/>
    </source>
</evidence>
<comment type="similarity">
    <text evidence="10 11">Belongs to the TonB-dependent receptor family.</text>
</comment>
<protein>
    <submittedName>
        <fullName evidence="14">Outer membrane cobalamin receptor protein BtuB</fullName>
    </submittedName>
</protein>
<dbReference type="PROSITE" id="PS52016">
    <property type="entry name" value="TONB_DEPENDENT_REC_3"/>
    <property type="match status" value="1"/>
</dbReference>
<dbReference type="CDD" id="cd01347">
    <property type="entry name" value="ligand_gated_channel"/>
    <property type="match status" value="1"/>
</dbReference>
<keyword evidence="7 11" id="KW-0798">TonB box</keyword>
<keyword evidence="4 10" id="KW-0812">Transmembrane</keyword>
<dbReference type="EMBL" id="JAPHEG010000006">
    <property type="protein sequence ID" value="MDF2954133.1"/>
    <property type="molecule type" value="Genomic_DNA"/>
</dbReference>